<dbReference type="PANTHER" id="PTHR30529:SF1">
    <property type="entry name" value="CYTOCHROME B561 HOMOLOG 2"/>
    <property type="match status" value="1"/>
</dbReference>
<dbReference type="Pfam" id="PF01292">
    <property type="entry name" value="Ni_hydr_CYTB"/>
    <property type="match status" value="1"/>
</dbReference>
<evidence type="ECO:0000259" key="14">
    <source>
        <dbReference type="Pfam" id="PF01292"/>
    </source>
</evidence>
<feature type="transmembrane region" description="Helical" evidence="13">
    <location>
        <begin position="49"/>
        <end position="68"/>
    </location>
</feature>
<gene>
    <name evidence="15" type="ORF">SAMN04487955_101326</name>
</gene>
<dbReference type="GO" id="GO:0022904">
    <property type="term" value="P:respiratory electron transport chain"/>
    <property type="evidence" value="ECO:0007669"/>
    <property type="project" value="InterPro"/>
</dbReference>
<proteinExistence type="inferred from homology"/>
<keyword evidence="16" id="KW-1185">Reference proteome</keyword>
<sequence length="184" mass="20596">MWRNTRSGWGLVSIALHWLSALAIVGLFALGWWMTDLGYYDEWYNLAPWWHRSVGVLLLVATLLRVIWRLMLPAPVARGPRLERIAAHIGHIGLYVLMLVALVSGYLISTADGRGIDVFGWFQAPAFISDLPNQATLAGTIHWYSALALIILAGGHTLAALKHHLVDRNDVLLRMIDPTRSRRG</sequence>
<dbReference type="GO" id="GO:0005886">
    <property type="term" value="C:plasma membrane"/>
    <property type="evidence" value="ECO:0007669"/>
    <property type="project" value="UniProtKB-SubCell"/>
</dbReference>
<comment type="similarity">
    <text evidence="12">Belongs to the cytochrome b561 family.</text>
</comment>
<dbReference type="AlphaFoldDB" id="A0A1I7F9F3"/>
<dbReference type="Gene3D" id="1.20.950.20">
    <property type="entry name" value="Transmembrane di-heme cytochromes, Chain C"/>
    <property type="match status" value="2"/>
</dbReference>
<dbReference type="EMBL" id="FPBP01000001">
    <property type="protein sequence ID" value="SFU32820.1"/>
    <property type="molecule type" value="Genomic_DNA"/>
</dbReference>
<comment type="subcellular location">
    <subcellularLocation>
        <location evidence="2">Cell membrane</location>
        <topology evidence="2">Multi-pass membrane protein</topology>
    </subcellularLocation>
</comment>
<evidence type="ECO:0000256" key="4">
    <source>
        <dbReference type="ARBA" id="ARBA00022475"/>
    </source>
</evidence>
<evidence type="ECO:0000256" key="11">
    <source>
        <dbReference type="ARBA" id="ARBA00023136"/>
    </source>
</evidence>
<dbReference type="Proteomes" id="UP000198693">
    <property type="component" value="Unassembled WGS sequence"/>
</dbReference>
<dbReference type="InterPro" id="IPR011577">
    <property type="entry name" value="Cyt_b561_bac/Ni-Hgenase"/>
</dbReference>
<evidence type="ECO:0000313" key="16">
    <source>
        <dbReference type="Proteomes" id="UP000198693"/>
    </source>
</evidence>
<evidence type="ECO:0000313" key="15">
    <source>
        <dbReference type="EMBL" id="SFU32820.1"/>
    </source>
</evidence>
<keyword evidence="10" id="KW-0408">Iron</keyword>
<evidence type="ECO:0000256" key="5">
    <source>
        <dbReference type="ARBA" id="ARBA00022617"/>
    </source>
</evidence>
<dbReference type="PANTHER" id="PTHR30529">
    <property type="entry name" value="CYTOCHROME B561"/>
    <property type="match status" value="1"/>
</dbReference>
<keyword evidence="8" id="KW-0249">Electron transport</keyword>
<protein>
    <submittedName>
        <fullName evidence="15">Cytochrome b561</fullName>
    </submittedName>
</protein>
<evidence type="ECO:0000256" key="10">
    <source>
        <dbReference type="ARBA" id="ARBA00023004"/>
    </source>
</evidence>
<organism evidence="15 16">
    <name type="scientific">Halomonas korlensis</name>
    <dbReference type="NCBI Taxonomy" id="463301"/>
    <lineage>
        <taxon>Bacteria</taxon>
        <taxon>Pseudomonadati</taxon>
        <taxon>Pseudomonadota</taxon>
        <taxon>Gammaproteobacteria</taxon>
        <taxon>Oceanospirillales</taxon>
        <taxon>Halomonadaceae</taxon>
        <taxon>Halomonas</taxon>
    </lineage>
</organism>
<comment type="cofactor">
    <cofactor evidence="1">
        <name>heme b</name>
        <dbReference type="ChEBI" id="CHEBI:60344"/>
    </cofactor>
</comment>
<reference evidence="16" key="1">
    <citation type="submission" date="2016-10" db="EMBL/GenBank/DDBJ databases">
        <authorList>
            <person name="Varghese N."/>
            <person name="Submissions S."/>
        </authorList>
    </citation>
    <scope>NUCLEOTIDE SEQUENCE [LARGE SCALE GENOMIC DNA]</scope>
    <source>
        <strain evidence="16">CGMCC 1.6981</strain>
    </source>
</reference>
<evidence type="ECO:0000256" key="9">
    <source>
        <dbReference type="ARBA" id="ARBA00022989"/>
    </source>
</evidence>
<evidence type="ECO:0000256" key="6">
    <source>
        <dbReference type="ARBA" id="ARBA00022692"/>
    </source>
</evidence>
<keyword evidence="5" id="KW-0349">Heme</keyword>
<feature type="transmembrane region" description="Helical" evidence="13">
    <location>
        <begin position="12"/>
        <end position="34"/>
    </location>
</feature>
<dbReference type="OrthoDB" id="9793784at2"/>
<evidence type="ECO:0000256" key="3">
    <source>
        <dbReference type="ARBA" id="ARBA00022448"/>
    </source>
</evidence>
<dbReference type="GO" id="GO:0009055">
    <property type="term" value="F:electron transfer activity"/>
    <property type="evidence" value="ECO:0007669"/>
    <property type="project" value="InterPro"/>
</dbReference>
<dbReference type="InterPro" id="IPR016174">
    <property type="entry name" value="Di-haem_cyt_TM"/>
</dbReference>
<feature type="domain" description="Cytochrome b561 bacterial/Ni-hydrogenase" evidence="14">
    <location>
        <begin position="9"/>
        <end position="176"/>
    </location>
</feature>
<keyword evidence="7" id="KW-0479">Metal-binding</keyword>
<evidence type="ECO:0000256" key="1">
    <source>
        <dbReference type="ARBA" id="ARBA00001970"/>
    </source>
</evidence>
<keyword evidence="6 13" id="KW-0812">Transmembrane</keyword>
<evidence type="ECO:0000256" key="13">
    <source>
        <dbReference type="SAM" id="Phobius"/>
    </source>
</evidence>
<dbReference type="RefSeq" id="WP_089792239.1">
    <property type="nucleotide sequence ID" value="NZ_FPBP01000001.1"/>
</dbReference>
<name>A0A1I7F9F3_9GAMM</name>
<dbReference type="GO" id="GO:0046872">
    <property type="term" value="F:metal ion binding"/>
    <property type="evidence" value="ECO:0007669"/>
    <property type="project" value="UniProtKB-KW"/>
</dbReference>
<keyword evidence="9 13" id="KW-1133">Transmembrane helix</keyword>
<evidence type="ECO:0000256" key="7">
    <source>
        <dbReference type="ARBA" id="ARBA00022723"/>
    </source>
</evidence>
<keyword evidence="3" id="KW-0813">Transport</keyword>
<evidence type="ECO:0000256" key="8">
    <source>
        <dbReference type="ARBA" id="ARBA00022982"/>
    </source>
</evidence>
<feature type="transmembrane region" description="Helical" evidence="13">
    <location>
        <begin position="141"/>
        <end position="161"/>
    </location>
</feature>
<feature type="transmembrane region" description="Helical" evidence="13">
    <location>
        <begin position="89"/>
        <end position="108"/>
    </location>
</feature>
<evidence type="ECO:0000256" key="2">
    <source>
        <dbReference type="ARBA" id="ARBA00004651"/>
    </source>
</evidence>
<dbReference type="InterPro" id="IPR052168">
    <property type="entry name" value="Cytochrome_b561_oxidase"/>
</dbReference>
<dbReference type="STRING" id="463301.SAMN04487955_101326"/>
<keyword evidence="4" id="KW-1003">Cell membrane</keyword>
<dbReference type="SUPFAM" id="SSF81342">
    <property type="entry name" value="Transmembrane di-heme cytochromes"/>
    <property type="match status" value="1"/>
</dbReference>
<dbReference type="GO" id="GO:0020037">
    <property type="term" value="F:heme binding"/>
    <property type="evidence" value="ECO:0007669"/>
    <property type="project" value="TreeGrafter"/>
</dbReference>
<evidence type="ECO:0000256" key="12">
    <source>
        <dbReference type="ARBA" id="ARBA00037975"/>
    </source>
</evidence>
<keyword evidence="11 13" id="KW-0472">Membrane</keyword>
<accession>A0A1I7F9F3</accession>